<dbReference type="Gene3D" id="3.40.50.150">
    <property type="entry name" value="Vaccinia Virus protein VP39"/>
    <property type="match status" value="1"/>
</dbReference>
<dbReference type="SUPFAM" id="SSF53335">
    <property type="entry name" value="S-adenosyl-L-methionine-dependent methyltransferases"/>
    <property type="match status" value="1"/>
</dbReference>
<gene>
    <name evidence="2" type="ORF">SDC9_25663</name>
</gene>
<reference evidence="2" key="1">
    <citation type="submission" date="2019-08" db="EMBL/GenBank/DDBJ databases">
        <authorList>
            <person name="Kucharzyk K."/>
            <person name="Murdoch R.W."/>
            <person name="Higgins S."/>
            <person name="Loffler F."/>
        </authorList>
    </citation>
    <scope>NUCLEOTIDE SEQUENCE</scope>
</reference>
<dbReference type="CDD" id="cd02440">
    <property type="entry name" value="AdoMet_MTases"/>
    <property type="match status" value="1"/>
</dbReference>
<dbReference type="GO" id="GO:0008757">
    <property type="term" value="F:S-adenosylmethionine-dependent methyltransferase activity"/>
    <property type="evidence" value="ECO:0007669"/>
    <property type="project" value="InterPro"/>
</dbReference>
<comment type="caution">
    <text evidence="2">The sequence shown here is derived from an EMBL/GenBank/DDBJ whole genome shotgun (WGS) entry which is preliminary data.</text>
</comment>
<organism evidence="2">
    <name type="scientific">bioreactor metagenome</name>
    <dbReference type="NCBI Taxonomy" id="1076179"/>
    <lineage>
        <taxon>unclassified sequences</taxon>
        <taxon>metagenomes</taxon>
        <taxon>ecological metagenomes</taxon>
    </lineage>
</organism>
<sequence length="292" mass="34544">MNIFKDLLPLQIVLFGKKIKKAISKAIKLNDMKRIIKFFLRNIPRKYLQKVVYFATNSIKVFYLGNKVECSVCKKHYRKFLPYGYVHSRENALCPNCLALERHRLLWLYLKERTDIFKKDISFLHIAPELCFIESFRKQKNIKYTTADLESPWADIHLNVEDMPLEDESYDFVMANHILEHVDNLDKALSEIYRVLKKGGFAILLSPINPKRETTYEDKNITDPFEREKHFGQKDHVREFGLDYASVLKKEGIEIVEDRFIETLDRKKVIRYALANPDCLTIENYIFVAKKL</sequence>
<dbReference type="AlphaFoldDB" id="A0A644UL70"/>
<protein>
    <recommendedName>
        <fullName evidence="1">Methyltransferase type 11 domain-containing protein</fullName>
    </recommendedName>
</protein>
<name>A0A644UL70_9ZZZZ</name>
<dbReference type="EMBL" id="VSSQ01000130">
    <property type="protein sequence ID" value="MPL79778.1"/>
    <property type="molecule type" value="Genomic_DNA"/>
</dbReference>
<dbReference type="Pfam" id="PF08241">
    <property type="entry name" value="Methyltransf_11"/>
    <property type="match status" value="1"/>
</dbReference>
<feature type="domain" description="Methyltransferase type 11" evidence="1">
    <location>
        <begin position="156"/>
        <end position="203"/>
    </location>
</feature>
<dbReference type="InterPro" id="IPR029063">
    <property type="entry name" value="SAM-dependent_MTases_sf"/>
</dbReference>
<evidence type="ECO:0000313" key="2">
    <source>
        <dbReference type="EMBL" id="MPL79778.1"/>
    </source>
</evidence>
<dbReference type="InterPro" id="IPR013216">
    <property type="entry name" value="Methyltransf_11"/>
</dbReference>
<proteinExistence type="predicted"/>
<accession>A0A644UL70</accession>
<evidence type="ECO:0000259" key="1">
    <source>
        <dbReference type="Pfam" id="PF08241"/>
    </source>
</evidence>